<feature type="domain" description="HTH cro/C1-type" evidence="1">
    <location>
        <begin position="39"/>
        <end position="86"/>
    </location>
</feature>
<dbReference type="InterPro" id="IPR041413">
    <property type="entry name" value="MLTR_LBD"/>
</dbReference>
<evidence type="ECO:0000313" key="3">
    <source>
        <dbReference type="Proteomes" id="UP001523369"/>
    </source>
</evidence>
<comment type="caution">
    <text evidence="2">The sequence shown here is derived from an EMBL/GenBank/DDBJ whole genome shotgun (WGS) entry which is preliminary data.</text>
</comment>
<sequence length="288" mass="32294">MAGTHPYARELGDFLRARRNRLRPQDVGLEPGGRRRVTGLRREELALLAGLSTDYYQRMEQGRDLRPSDDVLDAIAGALELDDSERRHLFTLARAARRPAPARVHREPETVPAGTRRMLRVLATPAVVLGRHLDVLAWNDLAEALLGDPRDYPPDQLNMLMLLFDDSRTRERQCPDWEQQALDYIGMMRAAVATDPTHPRATAVVGELSIRSADFRRLWARHDVRVSVSGTKTFRVPEVGDIVLHWDTYPLPGAAGPMMLVFTADEGSPDADRLALLASLHASRDTSR</sequence>
<dbReference type="EMBL" id="JAMYJR010000009">
    <property type="protein sequence ID" value="MCO8270820.1"/>
    <property type="molecule type" value="Genomic_DNA"/>
</dbReference>
<dbReference type="InterPro" id="IPR001387">
    <property type="entry name" value="Cro/C1-type_HTH"/>
</dbReference>
<protein>
    <submittedName>
        <fullName evidence="2">Helix-turn-helix transcriptional regulator</fullName>
    </submittedName>
</protein>
<reference evidence="2 3" key="1">
    <citation type="submission" date="2022-06" db="EMBL/GenBank/DDBJ databases">
        <title>New Species of the Genus Actinoplanes, ActinopZanes ferrugineus.</title>
        <authorList>
            <person name="Ding P."/>
        </authorList>
    </citation>
    <scope>NUCLEOTIDE SEQUENCE [LARGE SCALE GENOMIC DNA]</scope>
    <source>
        <strain evidence="2 3">TRM88003</strain>
    </source>
</reference>
<accession>A0ABT1DLB3</accession>
<dbReference type="SUPFAM" id="SSF47413">
    <property type="entry name" value="lambda repressor-like DNA-binding domains"/>
    <property type="match status" value="1"/>
</dbReference>
<dbReference type="Proteomes" id="UP001523369">
    <property type="component" value="Unassembled WGS sequence"/>
</dbReference>
<dbReference type="Pfam" id="PF13560">
    <property type="entry name" value="HTH_31"/>
    <property type="match status" value="1"/>
</dbReference>
<keyword evidence="3" id="KW-1185">Reference proteome</keyword>
<dbReference type="PANTHER" id="PTHR35010">
    <property type="entry name" value="BLL4672 PROTEIN-RELATED"/>
    <property type="match status" value="1"/>
</dbReference>
<dbReference type="Pfam" id="PF17765">
    <property type="entry name" value="MLTR_LBD"/>
    <property type="match status" value="1"/>
</dbReference>
<dbReference type="Gene3D" id="1.10.260.40">
    <property type="entry name" value="lambda repressor-like DNA-binding domains"/>
    <property type="match status" value="1"/>
</dbReference>
<dbReference type="SMART" id="SM00530">
    <property type="entry name" value="HTH_XRE"/>
    <property type="match status" value="1"/>
</dbReference>
<gene>
    <name evidence="2" type="ORF">M1L60_09465</name>
</gene>
<dbReference type="RefSeq" id="WP_253236950.1">
    <property type="nucleotide sequence ID" value="NZ_JAMYJR010000009.1"/>
</dbReference>
<evidence type="ECO:0000259" key="1">
    <source>
        <dbReference type="PROSITE" id="PS50943"/>
    </source>
</evidence>
<dbReference type="CDD" id="cd00093">
    <property type="entry name" value="HTH_XRE"/>
    <property type="match status" value="1"/>
</dbReference>
<evidence type="ECO:0000313" key="2">
    <source>
        <dbReference type="EMBL" id="MCO8270820.1"/>
    </source>
</evidence>
<dbReference type="InterPro" id="IPR010982">
    <property type="entry name" value="Lambda_DNA-bd_dom_sf"/>
</dbReference>
<proteinExistence type="predicted"/>
<dbReference type="PROSITE" id="PS50943">
    <property type="entry name" value="HTH_CROC1"/>
    <property type="match status" value="1"/>
</dbReference>
<dbReference type="PANTHER" id="PTHR35010:SF2">
    <property type="entry name" value="BLL4672 PROTEIN"/>
    <property type="match status" value="1"/>
</dbReference>
<dbReference type="Gene3D" id="3.30.450.180">
    <property type="match status" value="1"/>
</dbReference>
<organism evidence="2 3">
    <name type="scientific">Paractinoplanes aksuensis</name>
    <dbReference type="NCBI Taxonomy" id="2939490"/>
    <lineage>
        <taxon>Bacteria</taxon>
        <taxon>Bacillati</taxon>
        <taxon>Actinomycetota</taxon>
        <taxon>Actinomycetes</taxon>
        <taxon>Micromonosporales</taxon>
        <taxon>Micromonosporaceae</taxon>
        <taxon>Paractinoplanes</taxon>
    </lineage>
</organism>
<name>A0ABT1DLB3_9ACTN</name>